<comment type="catalytic activity">
    <reaction evidence="1">
        <text>ATP + protein L-histidine = ADP + protein N-phospho-L-histidine.</text>
        <dbReference type="EC" id="2.7.13.3"/>
    </reaction>
</comment>
<evidence type="ECO:0000256" key="7">
    <source>
        <dbReference type="ARBA" id="ARBA00022777"/>
    </source>
</evidence>
<dbReference type="InterPro" id="IPR036890">
    <property type="entry name" value="HATPase_C_sf"/>
</dbReference>
<dbReference type="Pfam" id="PF02518">
    <property type="entry name" value="HATPase_c"/>
    <property type="match status" value="1"/>
</dbReference>
<keyword evidence="4" id="KW-0597">Phosphoprotein</keyword>
<protein>
    <recommendedName>
        <fullName evidence="3">histidine kinase</fullName>
        <ecNumber evidence="3">2.7.13.3</ecNumber>
    </recommendedName>
</protein>
<dbReference type="EMBL" id="BSNT01000045">
    <property type="protein sequence ID" value="GLQ59626.1"/>
    <property type="molecule type" value="Genomic_DNA"/>
</dbReference>
<dbReference type="InterPro" id="IPR005467">
    <property type="entry name" value="His_kinase_dom"/>
</dbReference>
<evidence type="ECO:0000313" key="12">
    <source>
        <dbReference type="Proteomes" id="UP001156613"/>
    </source>
</evidence>
<dbReference type="CDD" id="cd00075">
    <property type="entry name" value="HATPase"/>
    <property type="match status" value="1"/>
</dbReference>
<evidence type="ECO:0000256" key="2">
    <source>
        <dbReference type="ARBA" id="ARBA00004370"/>
    </source>
</evidence>
<dbReference type="InterPro" id="IPR004358">
    <property type="entry name" value="Sig_transdc_His_kin-like_C"/>
</dbReference>
<evidence type="ECO:0000256" key="3">
    <source>
        <dbReference type="ARBA" id="ARBA00012438"/>
    </source>
</evidence>
<evidence type="ECO:0000256" key="9">
    <source>
        <dbReference type="ARBA" id="ARBA00023136"/>
    </source>
</evidence>
<dbReference type="Gene3D" id="3.30.565.10">
    <property type="entry name" value="Histidine kinase-like ATPase, C-terminal domain"/>
    <property type="match status" value="1"/>
</dbReference>
<reference evidence="12" key="1">
    <citation type="journal article" date="2019" name="Int. J. Syst. Evol. Microbiol.">
        <title>The Global Catalogue of Microorganisms (GCM) 10K type strain sequencing project: providing services to taxonomists for standard genome sequencing and annotation.</title>
        <authorList>
            <consortium name="The Broad Institute Genomics Platform"/>
            <consortium name="The Broad Institute Genome Sequencing Center for Infectious Disease"/>
            <person name="Wu L."/>
            <person name="Ma J."/>
        </authorList>
    </citation>
    <scope>NUCLEOTIDE SEQUENCE [LARGE SCALE GENOMIC DNA]</scope>
    <source>
        <strain evidence="12">NBRC 3271</strain>
    </source>
</reference>
<evidence type="ECO:0000256" key="6">
    <source>
        <dbReference type="ARBA" id="ARBA00022692"/>
    </source>
</evidence>
<dbReference type="PROSITE" id="PS50109">
    <property type="entry name" value="HIS_KIN"/>
    <property type="match status" value="1"/>
</dbReference>
<comment type="caution">
    <text evidence="11">The sequence shown here is derived from an EMBL/GenBank/DDBJ whole genome shotgun (WGS) entry which is preliminary data.</text>
</comment>
<proteinExistence type="predicted"/>
<organism evidence="11 12">
    <name type="scientific">Gluconobacter japonicus</name>
    <dbReference type="NCBI Taxonomy" id="376620"/>
    <lineage>
        <taxon>Bacteria</taxon>
        <taxon>Pseudomonadati</taxon>
        <taxon>Pseudomonadota</taxon>
        <taxon>Alphaproteobacteria</taxon>
        <taxon>Acetobacterales</taxon>
        <taxon>Acetobacteraceae</taxon>
        <taxon>Gluconobacter</taxon>
    </lineage>
</organism>
<evidence type="ECO:0000256" key="4">
    <source>
        <dbReference type="ARBA" id="ARBA00022553"/>
    </source>
</evidence>
<dbReference type="Proteomes" id="UP001156613">
    <property type="component" value="Unassembled WGS sequence"/>
</dbReference>
<keyword evidence="5" id="KW-0808">Transferase</keyword>
<dbReference type="SUPFAM" id="SSF55874">
    <property type="entry name" value="ATPase domain of HSP90 chaperone/DNA topoisomerase II/histidine kinase"/>
    <property type="match status" value="1"/>
</dbReference>
<dbReference type="PRINTS" id="PR00344">
    <property type="entry name" value="BCTRLSENSOR"/>
</dbReference>
<dbReference type="SMART" id="SM00387">
    <property type="entry name" value="HATPase_c"/>
    <property type="match status" value="1"/>
</dbReference>
<comment type="subcellular location">
    <subcellularLocation>
        <location evidence="2">Membrane</location>
    </subcellularLocation>
</comment>
<accession>A0ABQ5WJ95</accession>
<dbReference type="RefSeq" id="WP_099282484.1">
    <property type="nucleotide sequence ID" value="NZ_BEWO01000049.1"/>
</dbReference>
<dbReference type="EC" id="2.7.13.3" evidence="3"/>
<dbReference type="PANTHER" id="PTHR45436">
    <property type="entry name" value="SENSOR HISTIDINE KINASE YKOH"/>
    <property type="match status" value="1"/>
</dbReference>
<feature type="domain" description="Histidine kinase" evidence="10">
    <location>
        <begin position="1"/>
        <end position="111"/>
    </location>
</feature>
<keyword evidence="9" id="KW-0472">Membrane</keyword>
<dbReference type="PANTHER" id="PTHR45436:SF1">
    <property type="entry name" value="SENSOR PROTEIN QSEC"/>
    <property type="match status" value="1"/>
</dbReference>
<keyword evidence="7" id="KW-0418">Kinase</keyword>
<name>A0ABQ5WJ95_GLUJA</name>
<evidence type="ECO:0000259" key="10">
    <source>
        <dbReference type="PROSITE" id="PS50109"/>
    </source>
</evidence>
<gene>
    <name evidence="11" type="ORF">GCM10010937_14290</name>
</gene>
<keyword evidence="12" id="KW-1185">Reference proteome</keyword>
<keyword evidence="6" id="KW-0812">Transmembrane</keyword>
<evidence type="ECO:0000256" key="5">
    <source>
        <dbReference type="ARBA" id="ARBA00022679"/>
    </source>
</evidence>
<dbReference type="InterPro" id="IPR050428">
    <property type="entry name" value="TCS_sensor_his_kinase"/>
</dbReference>
<keyword evidence="8" id="KW-1133">Transmembrane helix</keyword>
<dbReference type="InterPro" id="IPR003594">
    <property type="entry name" value="HATPase_dom"/>
</dbReference>
<evidence type="ECO:0000256" key="8">
    <source>
        <dbReference type="ARBA" id="ARBA00022989"/>
    </source>
</evidence>
<sequence length="112" mass="11853">MLETALSALMENAMIHAASGGIVEVRLYAIEQDSSQSLCIDISDRGPGIPEASRADVFRRFYQLGNTPGMGSGLGLAIVARAIDRIGGTIELEGRSDGPGLTACIRIPRDCF</sequence>
<evidence type="ECO:0000313" key="11">
    <source>
        <dbReference type="EMBL" id="GLQ59626.1"/>
    </source>
</evidence>
<evidence type="ECO:0000256" key="1">
    <source>
        <dbReference type="ARBA" id="ARBA00000085"/>
    </source>
</evidence>